<dbReference type="SUPFAM" id="SSF88946">
    <property type="entry name" value="Sigma2 domain of RNA polymerase sigma factors"/>
    <property type="match status" value="1"/>
</dbReference>
<dbReference type="InterPro" id="IPR036388">
    <property type="entry name" value="WH-like_DNA-bd_sf"/>
</dbReference>
<evidence type="ECO:0000259" key="5">
    <source>
        <dbReference type="Pfam" id="PF04542"/>
    </source>
</evidence>
<dbReference type="InterPro" id="IPR013324">
    <property type="entry name" value="RNA_pol_sigma_r3/r4-like"/>
</dbReference>
<dbReference type="InterPro" id="IPR013249">
    <property type="entry name" value="RNA_pol_sigma70_r4_t2"/>
</dbReference>
<dbReference type="KEGG" id="uam:UABAM_01542"/>
<dbReference type="GO" id="GO:0006352">
    <property type="term" value="P:DNA-templated transcription initiation"/>
    <property type="evidence" value="ECO:0007669"/>
    <property type="project" value="InterPro"/>
</dbReference>
<evidence type="ECO:0000256" key="4">
    <source>
        <dbReference type="ARBA" id="ARBA00023163"/>
    </source>
</evidence>
<dbReference type="AlphaFoldDB" id="A0A5S9F2F2"/>
<dbReference type="NCBIfam" id="TIGR02937">
    <property type="entry name" value="sigma70-ECF"/>
    <property type="match status" value="1"/>
</dbReference>
<dbReference type="PANTHER" id="PTHR43133:SF51">
    <property type="entry name" value="RNA POLYMERASE SIGMA FACTOR"/>
    <property type="match status" value="1"/>
</dbReference>
<dbReference type="SUPFAM" id="SSF88659">
    <property type="entry name" value="Sigma3 and sigma4 domains of RNA polymerase sigma factors"/>
    <property type="match status" value="1"/>
</dbReference>
<dbReference type="InterPro" id="IPR007627">
    <property type="entry name" value="RNA_pol_sigma70_r2"/>
</dbReference>
<evidence type="ECO:0000259" key="6">
    <source>
        <dbReference type="Pfam" id="PF08281"/>
    </source>
</evidence>
<name>A0A5S9F2F2_UABAM</name>
<dbReference type="InterPro" id="IPR039425">
    <property type="entry name" value="RNA_pol_sigma-70-like"/>
</dbReference>
<accession>A0A5S9F2F2</accession>
<gene>
    <name evidence="7" type="ORF">UABAM_01542</name>
</gene>
<protein>
    <submittedName>
        <fullName evidence="7">ECF RNA polymerase sigma factor SigW</fullName>
    </submittedName>
</protein>
<keyword evidence="4" id="KW-0804">Transcription</keyword>
<dbReference type="Pfam" id="PF08281">
    <property type="entry name" value="Sigma70_r4_2"/>
    <property type="match status" value="1"/>
</dbReference>
<dbReference type="Proteomes" id="UP000326354">
    <property type="component" value="Chromosome"/>
</dbReference>
<dbReference type="InterPro" id="IPR013325">
    <property type="entry name" value="RNA_pol_sigma_r2"/>
</dbReference>
<dbReference type="Pfam" id="PF04542">
    <property type="entry name" value="Sigma70_r2"/>
    <property type="match status" value="1"/>
</dbReference>
<evidence type="ECO:0000313" key="8">
    <source>
        <dbReference type="Proteomes" id="UP000326354"/>
    </source>
</evidence>
<dbReference type="GO" id="GO:0003677">
    <property type="term" value="F:DNA binding"/>
    <property type="evidence" value="ECO:0007669"/>
    <property type="project" value="InterPro"/>
</dbReference>
<dbReference type="PANTHER" id="PTHR43133">
    <property type="entry name" value="RNA POLYMERASE ECF-TYPE SIGMA FACTO"/>
    <property type="match status" value="1"/>
</dbReference>
<sequence length="169" mass="20309">MSLDEEIKALQEGNSEGWPKIVDRYRDRIFALLLRFTQDRWELEDISQEVWMRLYTKISLYDFRYPFYTWVLKVTTNVAINYKRKRRWWERLSRDVPGKKSFDTCEFFDEIHKPLSLLDKKARIIFLLYHYESHSAKEIAQILNTPVGTVKSSLSRSSKLLQNFFGGRT</sequence>
<dbReference type="EMBL" id="AP019860">
    <property type="protein sequence ID" value="BBM83191.1"/>
    <property type="molecule type" value="Genomic_DNA"/>
</dbReference>
<dbReference type="RefSeq" id="WP_173013189.1">
    <property type="nucleotide sequence ID" value="NZ_AP019860.1"/>
</dbReference>
<dbReference type="GO" id="GO:0016987">
    <property type="term" value="F:sigma factor activity"/>
    <property type="evidence" value="ECO:0007669"/>
    <property type="project" value="UniProtKB-KW"/>
</dbReference>
<evidence type="ECO:0000313" key="7">
    <source>
        <dbReference type="EMBL" id="BBM83191.1"/>
    </source>
</evidence>
<proteinExistence type="inferred from homology"/>
<dbReference type="Gene3D" id="1.10.1740.10">
    <property type="match status" value="1"/>
</dbReference>
<keyword evidence="3" id="KW-0731">Sigma factor</keyword>
<dbReference type="InterPro" id="IPR014284">
    <property type="entry name" value="RNA_pol_sigma-70_dom"/>
</dbReference>
<dbReference type="Gene3D" id="1.10.10.10">
    <property type="entry name" value="Winged helix-like DNA-binding domain superfamily/Winged helix DNA-binding domain"/>
    <property type="match status" value="1"/>
</dbReference>
<keyword evidence="8" id="KW-1185">Reference proteome</keyword>
<evidence type="ECO:0000256" key="2">
    <source>
        <dbReference type="ARBA" id="ARBA00023015"/>
    </source>
</evidence>
<feature type="domain" description="RNA polymerase sigma factor 70 region 4 type 2" evidence="6">
    <location>
        <begin position="111"/>
        <end position="160"/>
    </location>
</feature>
<keyword evidence="2" id="KW-0805">Transcription regulation</keyword>
<evidence type="ECO:0000256" key="3">
    <source>
        <dbReference type="ARBA" id="ARBA00023082"/>
    </source>
</evidence>
<evidence type="ECO:0000256" key="1">
    <source>
        <dbReference type="ARBA" id="ARBA00010641"/>
    </source>
</evidence>
<organism evidence="7 8">
    <name type="scientific">Uabimicrobium amorphum</name>
    <dbReference type="NCBI Taxonomy" id="2596890"/>
    <lineage>
        <taxon>Bacteria</taxon>
        <taxon>Pseudomonadati</taxon>
        <taxon>Planctomycetota</taxon>
        <taxon>Candidatus Uabimicrobiia</taxon>
        <taxon>Candidatus Uabimicrobiales</taxon>
        <taxon>Candidatus Uabimicrobiaceae</taxon>
        <taxon>Candidatus Uabimicrobium</taxon>
    </lineage>
</organism>
<feature type="domain" description="RNA polymerase sigma-70 region 2" evidence="5">
    <location>
        <begin position="22"/>
        <end position="88"/>
    </location>
</feature>
<reference evidence="7 8" key="1">
    <citation type="submission" date="2019-08" db="EMBL/GenBank/DDBJ databases">
        <title>Complete genome sequence of Candidatus Uab amorphum.</title>
        <authorList>
            <person name="Shiratori T."/>
            <person name="Suzuki S."/>
            <person name="Kakizawa Y."/>
            <person name="Ishida K."/>
        </authorList>
    </citation>
    <scope>NUCLEOTIDE SEQUENCE [LARGE SCALE GENOMIC DNA]</scope>
    <source>
        <strain evidence="7 8">SRT547</strain>
    </source>
</reference>
<comment type="similarity">
    <text evidence="1">Belongs to the sigma-70 factor family. ECF subfamily.</text>
</comment>